<dbReference type="PANTHER" id="PTHR12606:SF1">
    <property type="entry name" value="UBIQUITIN-LIKE-SPECIFIC PROTEASE 1A"/>
    <property type="match status" value="1"/>
</dbReference>
<keyword evidence="7" id="KW-1185">Reference proteome</keyword>
<evidence type="ECO:0000259" key="5">
    <source>
        <dbReference type="PROSITE" id="PS50600"/>
    </source>
</evidence>
<dbReference type="GO" id="GO:0016929">
    <property type="term" value="F:deSUMOylase activity"/>
    <property type="evidence" value="ECO:0007669"/>
    <property type="project" value="TreeGrafter"/>
</dbReference>
<accession>A0AAV9IL77</accession>
<comment type="caution">
    <text evidence="6">The sequence shown here is derived from an EMBL/GenBank/DDBJ whole genome shotgun (WGS) entry which is preliminary data.</text>
</comment>
<dbReference type="PANTHER" id="PTHR12606">
    <property type="entry name" value="SENTRIN/SUMO-SPECIFIC PROTEASE"/>
    <property type="match status" value="1"/>
</dbReference>
<evidence type="ECO:0000313" key="7">
    <source>
        <dbReference type="Proteomes" id="UP001300502"/>
    </source>
</evidence>
<sequence length="272" mass="31552">MESLEHLSFSKTLFASLDEQEETFVKQFLQKFSKDTLTLFSPLGKFQVTVEELQRLAEGDWITDIVIDCYLSLLVGESDKFFSSRKAAVSETGDVLFRPHIFAFSPFFYTRLCGSRGEYDYAGVRQWTVASKIDVLERDLLLFPILDSKVHWFLTCLDLRTRKVLFLDPYPDREPIQEVCQNLLRWLVDEVSDKRGESKMIGLEPNEWRIVNCLDIPSQRDSNNCGIYLLLFAHYLSLGRVMNFTQDDVCIARKRILLSILSSQLYTLPDDD</sequence>
<feature type="domain" description="Ubiquitin-like protease family profile" evidence="5">
    <location>
        <begin position="46"/>
        <end position="236"/>
    </location>
</feature>
<evidence type="ECO:0000256" key="3">
    <source>
        <dbReference type="ARBA" id="ARBA00022801"/>
    </source>
</evidence>
<comment type="similarity">
    <text evidence="1">Belongs to the peptidase C48 family.</text>
</comment>
<keyword evidence="4" id="KW-0788">Thiol protease</keyword>
<evidence type="ECO:0000313" key="6">
    <source>
        <dbReference type="EMBL" id="KAK4528017.1"/>
    </source>
</evidence>
<reference evidence="6 7" key="1">
    <citation type="submission" date="2022-07" db="EMBL/GenBank/DDBJ databases">
        <title>Genome-wide signatures of adaptation to extreme environments.</title>
        <authorList>
            <person name="Cho C.H."/>
            <person name="Yoon H.S."/>
        </authorList>
    </citation>
    <scope>NUCLEOTIDE SEQUENCE [LARGE SCALE GENOMIC DNA]</scope>
    <source>
        <strain evidence="6 7">108.79 E11</strain>
    </source>
</reference>
<protein>
    <recommendedName>
        <fullName evidence="5">Ubiquitin-like protease family profile domain-containing protein</fullName>
    </recommendedName>
</protein>
<dbReference type="GO" id="GO:0006508">
    <property type="term" value="P:proteolysis"/>
    <property type="evidence" value="ECO:0007669"/>
    <property type="project" value="UniProtKB-KW"/>
</dbReference>
<dbReference type="GO" id="GO:0016926">
    <property type="term" value="P:protein desumoylation"/>
    <property type="evidence" value="ECO:0007669"/>
    <property type="project" value="TreeGrafter"/>
</dbReference>
<keyword evidence="2" id="KW-0645">Protease</keyword>
<dbReference type="Proteomes" id="UP001300502">
    <property type="component" value="Unassembled WGS sequence"/>
</dbReference>
<dbReference type="InterPro" id="IPR003653">
    <property type="entry name" value="Peptidase_C48_C"/>
</dbReference>
<dbReference type="SUPFAM" id="SSF54001">
    <property type="entry name" value="Cysteine proteinases"/>
    <property type="match status" value="1"/>
</dbReference>
<proteinExistence type="inferred from homology"/>
<dbReference type="EMBL" id="JANCYU010000058">
    <property type="protein sequence ID" value="KAK4528017.1"/>
    <property type="molecule type" value="Genomic_DNA"/>
</dbReference>
<gene>
    <name evidence="6" type="ORF">GAYE_SCF47G5951</name>
</gene>
<evidence type="ECO:0000256" key="4">
    <source>
        <dbReference type="ARBA" id="ARBA00022807"/>
    </source>
</evidence>
<dbReference type="GO" id="GO:0005634">
    <property type="term" value="C:nucleus"/>
    <property type="evidence" value="ECO:0007669"/>
    <property type="project" value="TreeGrafter"/>
</dbReference>
<name>A0AAV9IL77_9RHOD</name>
<dbReference type="Pfam" id="PF02902">
    <property type="entry name" value="Peptidase_C48"/>
    <property type="match status" value="1"/>
</dbReference>
<dbReference type="AlphaFoldDB" id="A0AAV9IL77"/>
<keyword evidence="3" id="KW-0378">Hydrolase</keyword>
<dbReference type="Gene3D" id="3.40.395.10">
    <property type="entry name" value="Adenoviral Proteinase, Chain A"/>
    <property type="match status" value="1"/>
</dbReference>
<evidence type="ECO:0000256" key="2">
    <source>
        <dbReference type="ARBA" id="ARBA00022670"/>
    </source>
</evidence>
<organism evidence="6 7">
    <name type="scientific">Galdieria yellowstonensis</name>
    <dbReference type="NCBI Taxonomy" id="3028027"/>
    <lineage>
        <taxon>Eukaryota</taxon>
        <taxon>Rhodophyta</taxon>
        <taxon>Bangiophyceae</taxon>
        <taxon>Galdieriales</taxon>
        <taxon>Galdieriaceae</taxon>
        <taxon>Galdieria</taxon>
    </lineage>
</organism>
<evidence type="ECO:0000256" key="1">
    <source>
        <dbReference type="ARBA" id="ARBA00005234"/>
    </source>
</evidence>
<dbReference type="PROSITE" id="PS50600">
    <property type="entry name" value="ULP_PROTEASE"/>
    <property type="match status" value="1"/>
</dbReference>
<dbReference type="InterPro" id="IPR038765">
    <property type="entry name" value="Papain-like_cys_pep_sf"/>
</dbReference>